<proteinExistence type="predicted"/>
<evidence type="ECO:0000313" key="2">
    <source>
        <dbReference type="EMBL" id="GID70636.1"/>
    </source>
</evidence>
<feature type="transmembrane region" description="Helical" evidence="1">
    <location>
        <begin position="67"/>
        <end position="89"/>
    </location>
</feature>
<keyword evidence="1" id="KW-0472">Membrane</keyword>
<keyword evidence="1" id="KW-0812">Transmembrane</keyword>
<dbReference type="EMBL" id="BOMH01000078">
    <property type="protein sequence ID" value="GID70636.1"/>
    <property type="molecule type" value="Genomic_DNA"/>
</dbReference>
<keyword evidence="1" id="KW-1133">Transmembrane helix</keyword>
<name>A0A919ISV4_9ACTN</name>
<dbReference type="Proteomes" id="UP000619479">
    <property type="component" value="Unassembled WGS sequence"/>
</dbReference>
<reference evidence="2" key="1">
    <citation type="submission" date="2021-01" db="EMBL/GenBank/DDBJ databases">
        <title>Whole genome shotgun sequence of Actinoplanes cyaneus NBRC 14990.</title>
        <authorList>
            <person name="Komaki H."/>
            <person name="Tamura T."/>
        </authorList>
    </citation>
    <scope>NUCLEOTIDE SEQUENCE</scope>
    <source>
        <strain evidence="2">NBRC 14990</strain>
    </source>
</reference>
<evidence type="ECO:0000256" key="1">
    <source>
        <dbReference type="SAM" id="Phobius"/>
    </source>
</evidence>
<feature type="transmembrane region" description="Helical" evidence="1">
    <location>
        <begin position="136"/>
        <end position="161"/>
    </location>
</feature>
<accession>A0A919ISV4</accession>
<sequence>MHDPQISAGLLIFQRGVTTSAAQQALLGSPYASQLITGPRVLLLSADASWRVTLPPLPERFWRMGRFAVLSQLFILLGCVLAVAARFVADVEAAACAADGCDERPATYWNALYWLVSRLLDGDPEGTGAATVSVRVIGLLTTVVGMVVLAGVLVGVIATAISHRLAPPDSADPQDGLLALNVLPQPAPNTAVAKRKLLGRPVTVNATVSSAAVLVCGMALGAYVSYRCRARVEPPQ</sequence>
<keyword evidence="3" id="KW-1185">Reference proteome</keyword>
<protein>
    <submittedName>
        <fullName evidence="2">Uncharacterized protein</fullName>
    </submittedName>
</protein>
<evidence type="ECO:0000313" key="3">
    <source>
        <dbReference type="Proteomes" id="UP000619479"/>
    </source>
</evidence>
<dbReference type="AlphaFoldDB" id="A0A919ISV4"/>
<gene>
    <name evidence="2" type="ORF">Acy02nite_85170</name>
</gene>
<organism evidence="2 3">
    <name type="scientific">Actinoplanes cyaneus</name>
    <dbReference type="NCBI Taxonomy" id="52696"/>
    <lineage>
        <taxon>Bacteria</taxon>
        <taxon>Bacillati</taxon>
        <taxon>Actinomycetota</taxon>
        <taxon>Actinomycetes</taxon>
        <taxon>Micromonosporales</taxon>
        <taxon>Micromonosporaceae</taxon>
        <taxon>Actinoplanes</taxon>
    </lineage>
</organism>
<comment type="caution">
    <text evidence="2">The sequence shown here is derived from an EMBL/GenBank/DDBJ whole genome shotgun (WGS) entry which is preliminary data.</text>
</comment>
<feature type="transmembrane region" description="Helical" evidence="1">
    <location>
        <begin position="204"/>
        <end position="226"/>
    </location>
</feature>